<keyword evidence="1" id="KW-0732">Signal</keyword>
<organism evidence="2 3">
    <name type="scientific">Flavobacterium caeni</name>
    <dbReference type="NCBI Taxonomy" id="490189"/>
    <lineage>
        <taxon>Bacteria</taxon>
        <taxon>Pseudomonadati</taxon>
        <taxon>Bacteroidota</taxon>
        <taxon>Flavobacteriia</taxon>
        <taxon>Flavobacteriales</taxon>
        <taxon>Flavobacteriaceae</taxon>
        <taxon>Flavobacterium</taxon>
    </lineage>
</organism>
<evidence type="ECO:0000313" key="3">
    <source>
        <dbReference type="Proteomes" id="UP000199354"/>
    </source>
</evidence>
<dbReference type="OrthoDB" id="1425248at2"/>
<dbReference type="RefSeq" id="WP_091142113.1">
    <property type="nucleotide sequence ID" value="NZ_FMVF01000007.1"/>
</dbReference>
<evidence type="ECO:0000256" key="1">
    <source>
        <dbReference type="SAM" id="SignalP"/>
    </source>
</evidence>
<keyword evidence="3" id="KW-1185">Reference proteome</keyword>
<dbReference type="Proteomes" id="UP000199354">
    <property type="component" value="Unassembled WGS sequence"/>
</dbReference>
<name>A0A1G5H9T6_9FLAO</name>
<feature type="signal peptide" evidence="1">
    <location>
        <begin position="1"/>
        <end position="21"/>
    </location>
</feature>
<dbReference type="AlphaFoldDB" id="A0A1G5H9T6"/>
<dbReference type="STRING" id="490189.SAMN02927903_01818"/>
<dbReference type="EMBL" id="FMVF01000007">
    <property type="protein sequence ID" value="SCY60259.1"/>
    <property type="molecule type" value="Genomic_DNA"/>
</dbReference>
<dbReference type="PROSITE" id="PS51257">
    <property type="entry name" value="PROKAR_LIPOPROTEIN"/>
    <property type="match status" value="1"/>
</dbReference>
<gene>
    <name evidence="2" type="ORF">SAMN02927903_01818</name>
</gene>
<sequence length="213" mass="23867">MKKLWLLTLPMLLLSCSSDESTLYYPTLNNPSGEPYAYMRGNKDGAAFDYTFHLNNASSPIMYGPIVSVSSLDFDRWFSYGGQFAPEFMADENMYVSFENVYMGSYEEESNEFYDAFETIPTNFLTYAQNNDQHLKGVSVGYKQEEGVYYYSDGGSQAGSTFTITSSSQGEEMGVKTKTIVGTFSCKLYNQDDATDVINISNGSFKVVVTEDH</sequence>
<protein>
    <submittedName>
        <fullName evidence="2">Uncharacterized protein</fullName>
    </submittedName>
</protein>
<reference evidence="2 3" key="1">
    <citation type="submission" date="2016-10" db="EMBL/GenBank/DDBJ databases">
        <authorList>
            <person name="de Groot N.N."/>
        </authorList>
    </citation>
    <scope>NUCLEOTIDE SEQUENCE [LARGE SCALE GENOMIC DNA]</scope>
    <source>
        <strain evidence="2 3">CGMCC 1.7031</strain>
    </source>
</reference>
<evidence type="ECO:0000313" key="2">
    <source>
        <dbReference type="EMBL" id="SCY60259.1"/>
    </source>
</evidence>
<feature type="chain" id="PRO_5011780597" evidence="1">
    <location>
        <begin position="22"/>
        <end position="213"/>
    </location>
</feature>
<proteinExistence type="predicted"/>
<accession>A0A1G5H9T6</accession>